<dbReference type="InterPro" id="IPR050490">
    <property type="entry name" value="Bact_solute-bd_prot1"/>
</dbReference>
<dbReference type="Proteomes" id="UP001596147">
    <property type="component" value="Unassembled WGS sequence"/>
</dbReference>
<evidence type="ECO:0000313" key="2">
    <source>
        <dbReference type="EMBL" id="MFC5465649.1"/>
    </source>
</evidence>
<comment type="caution">
    <text evidence="2">The sequence shown here is derived from an EMBL/GenBank/DDBJ whole genome shotgun (WGS) entry which is preliminary data.</text>
</comment>
<feature type="chain" id="PRO_5046242388" evidence="1">
    <location>
        <begin position="25"/>
        <end position="999"/>
    </location>
</feature>
<dbReference type="EMBL" id="JBHSMC010000016">
    <property type="protein sequence ID" value="MFC5465649.1"/>
    <property type="molecule type" value="Genomic_DNA"/>
</dbReference>
<dbReference type="Pfam" id="PF01547">
    <property type="entry name" value="SBP_bac_1"/>
    <property type="match status" value="1"/>
</dbReference>
<keyword evidence="3" id="KW-1185">Reference proteome</keyword>
<dbReference type="RefSeq" id="WP_382352418.1">
    <property type="nucleotide sequence ID" value="NZ_JBHSMC010000016.1"/>
</dbReference>
<proteinExistence type="predicted"/>
<keyword evidence="1" id="KW-0732">Signal</keyword>
<dbReference type="InterPro" id="IPR006059">
    <property type="entry name" value="SBP"/>
</dbReference>
<evidence type="ECO:0000256" key="1">
    <source>
        <dbReference type="SAM" id="SignalP"/>
    </source>
</evidence>
<protein>
    <submittedName>
        <fullName evidence="2">Extracellular solute-binding protein</fullName>
    </submittedName>
</protein>
<dbReference type="PANTHER" id="PTHR43649:SF27">
    <property type="entry name" value="EXTRACELLULAR SOLUTE-BINDING PROTEIN FAMILY 1"/>
    <property type="match status" value="1"/>
</dbReference>
<name>A0ABW0LI96_9BACI</name>
<accession>A0ABW0LI96</accession>
<dbReference type="Gene3D" id="3.40.190.10">
    <property type="entry name" value="Periplasmic binding protein-like II"/>
    <property type="match status" value="2"/>
</dbReference>
<gene>
    <name evidence="2" type="ORF">ACFPM4_12930</name>
</gene>
<evidence type="ECO:0000313" key="3">
    <source>
        <dbReference type="Proteomes" id="UP001596147"/>
    </source>
</evidence>
<dbReference type="Gene3D" id="2.60.120.260">
    <property type="entry name" value="Galactose-binding domain-like"/>
    <property type="match status" value="2"/>
</dbReference>
<dbReference type="SUPFAM" id="SSF53850">
    <property type="entry name" value="Periplasmic binding protein-like II"/>
    <property type="match status" value="1"/>
</dbReference>
<feature type="signal peptide" evidence="1">
    <location>
        <begin position="1"/>
        <end position="24"/>
    </location>
</feature>
<reference evidence="3" key="1">
    <citation type="journal article" date="2019" name="Int. J. Syst. Evol. Microbiol.">
        <title>The Global Catalogue of Microorganisms (GCM) 10K type strain sequencing project: providing services to taxonomists for standard genome sequencing and annotation.</title>
        <authorList>
            <consortium name="The Broad Institute Genomics Platform"/>
            <consortium name="The Broad Institute Genome Sequencing Center for Infectious Disease"/>
            <person name="Wu L."/>
            <person name="Ma J."/>
        </authorList>
    </citation>
    <scope>NUCLEOTIDE SEQUENCE [LARGE SCALE GENOMIC DNA]</scope>
    <source>
        <strain evidence="3">CGMCC 1.12237</strain>
    </source>
</reference>
<organism evidence="2 3">
    <name type="scientific">Lederbergia graminis</name>
    <dbReference type="NCBI Taxonomy" id="735518"/>
    <lineage>
        <taxon>Bacteria</taxon>
        <taxon>Bacillati</taxon>
        <taxon>Bacillota</taxon>
        <taxon>Bacilli</taxon>
        <taxon>Bacillales</taxon>
        <taxon>Bacillaceae</taxon>
        <taxon>Lederbergia</taxon>
    </lineage>
</organism>
<dbReference type="PANTHER" id="PTHR43649">
    <property type="entry name" value="ARABINOSE-BINDING PROTEIN-RELATED"/>
    <property type="match status" value="1"/>
</dbReference>
<sequence>MRSKIIVSLVLVFSLLMPYGAPLAQEEPNQTQTKDQATDQTMDQAINQTVENVVEERYHTVLEMWEKEGVNDASNFEALIAPSDFIDVDEDDLVPAGESNGYGDSVFYWHNQESLTYEVTVPNDGLYELSFDYYPISKEIVPIEGSILVNGEYPYYESRRIVFPVKWKNAQEDYDVDRFGNEIIPKQVAVPEWTTISAEDASHLQAEPLKFHLEKGKNEITLTNLRGEMLVGNVSVHSPTQLPTYNDYISNFSNESKTDALITHEAEKGYTKNSSYIRPEATIGSSVSPNDPKKLYLNTLGGESWAESGQRVNWTIDVEEAGLYQVTFKILQNKATGGTVFRNLYVNGEIPFEEATHIRFEHSKKWKNVTLANEDGDALLVYLDKGENEISLQADASPLARTINEINDINREMQEFALTIKKLTGGEADQAREWNISEYIPDVPETLTGWADRLQKESEYVEKLNGSTDSQDIASLNLAVQKLRTLSKEPDKVPNRLTELTEGSSSVSQLLGNLLLELPKQPLLIDRIYVHGTDDIPDAKVGFWKGLWFNVKRFFSSFTSNNYAVSNDVDEDTIEIWVNRPRQYVELTQNMADRLFTPETGIKVKFSLMPDEGKLILASAANSQPDVAIGVSSWLPYELAMRGAVVDLHQFDDFEPYTKQFSPGAFLSLMVGDSVYALPETQDFFVQFYRRDILDSLNIPVPDNWDEVVAILPELQRFGMNYFSPLAGDAAFKSFQTTAPYIFQFDGELYSENGMTTAISEESALKAIQFMSDLNTIYSMPLQVPNFYNHFRYSTLPIGISSFNTYVQLTAAAPEIAGSWDIAPYPGVVQEDGSVERWATGAGTSAMIFEGTKDKEKAWEFLKWWMSTETQAEFASTIQTLYGPAYMWNTANIEAFKMLPLPEKHKEVILEQWEYLMEVPKHPAAYMVEREISNIWNKIVFDGENTRAAVDDSVIAINREFQRKLEEFGYMKNGKMVKPYQIPTIEQVESWAGDEDEAK</sequence>